<gene>
    <name evidence="1" type="ORF">DSO57_1007591</name>
</gene>
<sequence length="119" mass="12843">MQDLLKISPAELLSIEGIDGADSTQPSFLLRLIQGSGIKTPPSFQMPAAARSIIGHRFRVGVSKLVTYLTCFPLTPSSLTTFNSMNPWPQGFLSPKSLVSVTLSIWPTPSTPYPSLSAH</sequence>
<protein>
    <submittedName>
        <fullName evidence="1">Uncharacterized protein</fullName>
    </submittedName>
</protein>
<keyword evidence="2" id="KW-1185">Reference proteome</keyword>
<proteinExistence type="predicted"/>
<evidence type="ECO:0000313" key="2">
    <source>
        <dbReference type="Proteomes" id="UP001165960"/>
    </source>
</evidence>
<accession>A0ACC2RYE7</accession>
<evidence type="ECO:0000313" key="1">
    <source>
        <dbReference type="EMBL" id="KAJ9055100.1"/>
    </source>
</evidence>
<dbReference type="Proteomes" id="UP001165960">
    <property type="component" value="Unassembled WGS sequence"/>
</dbReference>
<reference evidence="1" key="1">
    <citation type="submission" date="2022-04" db="EMBL/GenBank/DDBJ databases">
        <title>Genome of the entomopathogenic fungus Entomophthora muscae.</title>
        <authorList>
            <person name="Elya C."/>
            <person name="Lovett B.R."/>
            <person name="Lee E."/>
            <person name="Macias A.M."/>
            <person name="Hajek A.E."/>
            <person name="De Bivort B.L."/>
            <person name="Kasson M.T."/>
            <person name="De Fine Licht H.H."/>
            <person name="Stajich J.E."/>
        </authorList>
    </citation>
    <scope>NUCLEOTIDE SEQUENCE</scope>
    <source>
        <strain evidence="1">Berkeley</strain>
    </source>
</reference>
<dbReference type="EMBL" id="QTSX02006412">
    <property type="protein sequence ID" value="KAJ9055100.1"/>
    <property type="molecule type" value="Genomic_DNA"/>
</dbReference>
<organism evidence="1 2">
    <name type="scientific">Entomophthora muscae</name>
    <dbReference type="NCBI Taxonomy" id="34485"/>
    <lineage>
        <taxon>Eukaryota</taxon>
        <taxon>Fungi</taxon>
        <taxon>Fungi incertae sedis</taxon>
        <taxon>Zoopagomycota</taxon>
        <taxon>Entomophthoromycotina</taxon>
        <taxon>Entomophthoromycetes</taxon>
        <taxon>Entomophthorales</taxon>
        <taxon>Entomophthoraceae</taxon>
        <taxon>Entomophthora</taxon>
    </lineage>
</organism>
<comment type="caution">
    <text evidence="1">The sequence shown here is derived from an EMBL/GenBank/DDBJ whole genome shotgun (WGS) entry which is preliminary data.</text>
</comment>
<name>A0ACC2RYE7_9FUNG</name>